<reference evidence="1 2" key="1">
    <citation type="submission" date="2017-10" db="EMBL/GenBank/DDBJ databases">
        <title>Bacillus sp. nov., a halophilic bacterium isolated from a Yangshapao Lake.</title>
        <authorList>
            <person name="Wang H."/>
        </authorList>
    </citation>
    <scope>NUCLEOTIDE SEQUENCE [LARGE SCALE GENOMIC DNA]</scope>
    <source>
        <strain evidence="1 2">YSP-3</strain>
    </source>
</reference>
<gene>
    <name evidence="1" type="ORF">CR205_04200</name>
</gene>
<organism evidence="1 2">
    <name type="scientific">Alteribacter lacisalsi</name>
    <dbReference type="NCBI Taxonomy" id="2045244"/>
    <lineage>
        <taxon>Bacteria</taxon>
        <taxon>Bacillati</taxon>
        <taxon>Bacillota</taxon>
        <taxon>Bacilli</taxon>
        <taxon>Bacillales</taxon>
        <taxon>Bacillaceae</taxon>
        <taxon>Alteribacter</taxon>
    </lineage>
</organism>
<dbReference type="EMBL" id="PDOF01000001">
    <property type="protein sequence ID" value="PYZ97803.1"/>
    <property type="molecule type" value="Genomic_DNA"/>
</dbReference>
<name>A0A2W0H7G0_9BACI</name>
<dbReference type="OrthoDB" id="2456726at2"/>
<evidence type="ECO:0008006" key="3">
    <source>
        <dbReference type="Google" id="ProtNLM"/>
    </source>
</evidence>
<dbReference type="Proteomes" id="UP000248066">
    <property type="component" value="Unassembled WGS sequence"/>
</dbReference>
<keyword evidence="2" id="KW-1185">Reference proteome</keyword>
<evidence type="ECO:0000313" key="1">
    <source>
        <dbReference type="EMBL" id="PYZ97803.1"/>
    </source>
</evidence>
<dbReference type="AlphaFoldDB" id="A0A2W0H7G0"/>
<dbReference type="RefSeq" id="WP_110517254.1">
    <property type="nucleotide sequence ID" value="NZ_PDOF01000001.1"/>
</dbReference>
<proteinExistence type="predicted"/>
<comment type="caution">
    <text evidence="1">The sequence shown here is derived from an EMBL/GenBank/DDBJ whole genome shotgun (WGS) entry which is preliminary data.</text>
</comment>
<sequence length="135" mass="15515">MYQDHSRWQTHPQYFQQSSNLQQSWPSYSQQLSFNGYYPQQSWQPQSYPQQAGYQGGYQQGGYHGGLNQPYEGYYPGYYPGQQQKNGGLLAAFQTKDGKFDYNKAFVTVDQVMKTASQIGPLFKQVGSFFTMLSP</sequence>
<accession>A0A2W0H7G0</accession>
<evidence type="ECO:0000313" key="2">
    <source>
        <dbReference type="Proteomes" id="UP000248066"/>
    </source>
</evidence>
<dbReference type="InterPro" id="IPR025555">
    <property type="entry name" value="YppG"/>
</dbReference>
<protein>
    <recommendedName>
        <fullName evidence="3">YppG-like protein</fullName>
    </recommendedName>
</protein>
<dbReference type="Pfam" id="PF14179">
    <property type="entry name" value="YppG"/>
    <property type="match status" value="1"/>
</dbReference>